<protein>
    <submittedName>
        <fullName evidence="2">Uncharacterized protein</fullName>
    </submittedName>
</protein>
<reference evidence="2" key="1">
    <citation type="submission" date="2017-02" db="UniProtKB">
        <authorList>
            <consortium name="WormBaseParasite"/>
        </authorList>
    </citation>
    <scope>IDENTIFICATION</scope>
</reference>
<evidence type="ECO:0000313" key="2">
    <source>
        <dbReference type="WBParaSite" id="PTRK_0001058700.1"/>
    </source>
</evidence>
<dbReference type="WBParaSite" id="PTRK_0001058700.1">
    <property type="protein sequence ID" value="PTRK_0001058700.1"/>
    <property type="gene ID" value="PTRK_0001058700"/>
</dbReference>
<evidence type="ECO:0000313" key="1">
    <source>
        <dbReference type="Proteomes" id="UP000038045"/>
    </source>
</evidence>
<dbReference type="Proteomes" id="UP000038045">
    <property type="component" value="Unplaced"/>
</dbReference>
<organism evidence="1 2">
    <name type="scientific">Parastrongyloides trichosuri</name>
    <name type="common">Possum-specific nematode worm</name>
    <dbReference type="NCBI Taxonomy" id="131310"/>
    <lineage>
        <taxon>Eukaryota</taxon>
        <taxon>Metazoa</taxon>
        <taxon>Ecdysozoa</taxon>
        <taxon>Nematoda</taxon>
        <taxon>Chromadorea</taxon>
        <taxon>Rhabditida</taxon>
        <taxon>Tylenchina</taxon>
        <taxon>Panagrolaimomorpha</taxon>
        <taxon>Strongyloidoidea</taxon>
        <taxon>Strongyloididae</taxon>
        <taxon>Parastrongyloides</taxon>
    </lineage>
</organism>
<keyword evidence="1" id="KW-1185">Reference proteome</keyword>
<proteinExistence type="predicted"/>
<sequence>MVHDAKKIAEQIEINRNIAMKLSPIAKYTKLINNIDKKKQTPMKRKFSIMYSSLDIDKKDSKSKKLFLEKDDKRNIIVPNAFQRPQNDANCVAKYPVETDNNFIQPFKVPYTLTSL</sequence>
<accession>A0A0N4ZPY0</accession>
<name>A0A0N4ZPY0_PARTI</name>
<dbReference type="AlphaFoldDB" id="A0A0N4ZPY0"/>